<dbReference type="PANTHER" id="PTHR30336">
    <property type="entry name" value="INNER MEMBRANE PROTEIN, PROBABLE PERMEASE"/>
    <property type="match status" value="1"/>
</dbReference>
<dbReference type="InterPro" id="IPR051599">
    <property type="entry name" value="Cell_Envelope_Assoc"/>
</dbReference>
<dbReference type="InterPro" id="IPR003848">
    <property type="entry name" value="DUF218"/>
</dbReference>
<sequence>MFLYLSKLLPLLFYPLGFACINLFIALVLLAKKPKTSAFFIVFSLILLLVTSNAWISHLVVQSLEWQNLGVADLPAADAIVVLGGGTKSATFPRPGVDLAEQGDRIIYAAQLYRQKKAPTIILSGGRLDWHESITPESTDMAVVLNSFGVPQKAIIEEPNSLNTYQNARNVRKIADKNGIKKLY</sequence>
<accession>M1X0M3</accession>
<evidence type="ECO:0000313" key="4">
    <source>
        <dbReference type="Proteomes" id="UP000053051"/>
    </source>
</evidence>
<dbReference type="Gene3D" id="3.40.50.620">
    <property type="entry name" value="HUPs"/>
    <property type="match status" value="1"/>
</dbReference>
<reference evidence="4" key="2">
    <citation type="submission" date="2016-01" db="EMBL/GenBank/DDBJ databases">
        <title>Diatom-associated endosymboitic cyanobacterium lacks core nitrogen metabolism enzymes.</title>
        <authorList>
            <person name="Hilton J.A."/>
            <person name="Foster R.A."/>
            <person name="Tripp H.J."/>
            <person name="Carter B.J."/>
            <person name="Zehr J.P."/>
            <person name="Villareal T.A."/>
        </authorList>
    </citation>
    <scope>NUCLEOTIDE SEQUENCE [LARGE SCALE GENOMIC DNA]</scope>
    <source>
        <strain evidence="4">HH01</strain>
    </source>
</reference>
<name>M1X0M3_9NOST</name>
<dbReference type="CDD" id="cd06259">
    <property type="entry name" value="YdcF-like"/>
    <property type="match status" value="1"/>
</dbReference>
<comment type="caution">
    <text evidence="3">The sequence shown here is derived from an EMBL/GenBank/DDBJ whole genome shotgun (WGS) entry which is preliminary data.</text>
</comment>
<dbReference type="EMBL" id="CAIY01000088">
    <property type="protein sequence ID" value="CCH68372.1"/>
    <property type="molecule type" value="Genomic_DNA"/>
</dbReference>
<keyword evidence="1" id="KW-1133">Transmembrane helix</keyword>
<evidence type="ECO:0000259" key="2">
    <source>
        <dbReference type="Pfam" id="PF02698"/>
    </source>
</evidence>
<dbReference type="Proteomes" id="UP000053051">
    <property type="component" value="Unassembled WGS sequence"/>
</dbReference>
<dbReference type="Pfam" id="PF02698">
    <property type="entry name" value="DUF218"/>
    <property type="match status" value="1"/>
</dbReference>
<dbReference type="STRING" id="1165094.RINTHH_22170"/>
<dbReference type="InterPro" id="IPR014729">
    <property type="entry name" value="Rossmann-like_a/b/a_fold"/>
</dbReference>
<dbReference type="PANTHER" id="PTHR30336:SF4">
    <property type="entry name" value="ENVELOPE BIOGENESIS FACTOR ELYC"/>
    <property type="match status" value="1"/>
</dbReference>
<keyword evidence="1" id="KW-0812">Transmembrane</keyword>
<dbReference type="AlphaFoldDB" id="M1X0M3"/>
<organism evidence="3 4">
    <name type="scientific">Richelia intracellularis HH01</name>
    <dbReference type="NCBI Taxonomy" id="1165094"/>
    <lineage>
        <taxon>Bacteria</taxon>
        <taxon>Bacillati</taxon>
        <taxon>Cyanobacteriota</taxon>
        <taxon>Cyanophyceae</taxon>
        <taxon>Nostocales</taxon>
        <taxon>Nostocaceae</taxon>
        <taxon>Richelia</taxon>
    </lineage>
</organism>
<feature type="domain" description="DUF218" evidence="2">
    <location>
        <begin position="78"/>
        <end position="175"/>
    </location>
</feature>
<reference evidence="3 4" key="1">
    <citation type="submission" date="2012-05" db="EMBL/GenBank/DDBJ databases">
        <authorList>
            <person name="Hilton J."/>
        </authorList>
    </citation>
    <scope>NUCLEOTIDE SEQUENCE [LARGE SCALE GENOMIC DNA]</scope>
    <source>
        <strain evidence="3 4">HH01</strain>
    </source>
</reference>
<evidence type="ECO:0000256" key="1">
    <source>
        <dbReference type="SAM" id="Phobius"/>
    </source>
</evidence>
<protein>
    <submittedName>
        <fullName evidence="3">Putative membrane protein</fullName>
    </submittedName>
</protein>
<feature type="transmembrane region" description="Helical" evidence="1">
    <location>
        <begin position="12"/>
        <end position="31"/>
    </location>
</feature>
<dbReference type="GO" id="GO:0005886">
    <property type="term" value="C:plasma membrane"/>
    <property type="evidence" value="ECO:0007669"/>
    <property type="project" value="TreeGrafter"/>
</dbReference>
<dbReference type="PROSITE" id="PS51257">
    <property type="entry name" value="PROKAR_LIPOPROTEIN"/>
    <property type="match status" value="1"/>
</dbReference>
<keyword evidence="1" id="KW-0472">Membrane</keyword>
<gene>
    <name evidence="3" type="ORF">RINTHH_22170</name>
</gene>
<feature type="transmembrane region" description="Helical" evidence="1">
    <location>
        <begin position="38"/>
        <end position="56"/>
    </location>
</feature>
<dbReference type="GO" id="GO:0000270">
    <property type="term" value="P:peptidoglycan metabolic process"/>
    <property type="evidence" value="ECO:0007669"/>
    <property type="project" value="TreeGrafter"/>
</dbReference>
<dbReference type="GO" id="GO:0043164">
    <property type="term" value="P:Gram-negative-bacterium-type cell wall biogenesis"/>
    <property type="evidence" value="ECO:0007669"/>
    <property type="project" value="TreeGrafter"/>
</dbReference>
<keyword evidence="4" id="KW-1185">Reference proteome</keyword>
<proteinExistence type="predicted"/>
<evidence type="ECO:0000313" key="3">
    <source>
        <dbReference type="EMBL" id="CCH68372.1"/>
    </source>
</evidence>